<evidence type="ECO:0000259" key="5">
    <source>
        <dbReference type="PROSITE" id="PS50040"/>
    </source>
</evidence>
<dbReference type="Pfam" id="PF02798">
    <property type="entry name" value="GST_N"/>
    <property type="match status" value="1"/>
</dbReference>
<dbReference type="FunFam" id="3.40.30.10:FF:000142">
    <property type="entry name" value="Elongation factor 1 gamma"/>
    <property type="match status" value="1"/>
</dbReference>
<dbReference type="OMA" id="TQYFSWT"/>
<dbReference type="FunFam" id="1.20.1050.10:FF:000006">
    <property type="entry name" value="Elongation factor 1 gamma"/>
    <property type="match status" value="1"/>
</dbReference>
<feature type="domain" description="GST N-terminal" evidence="6">
    <location>
        <begin position="3"/>
        <end position="85"/>
    </location>
</feature>
<feature type="compositionally biased region" description="Basic and acidic residues" evidence="4">
    <location>
        <begin position="222"/>
        <end position="240"/>
    </location>
</feature>
<dbReference type="Pfam" id="PF00647">
    <property type="entry name" value="EF1G"/>
    <property type="match status" value="1"/>
</dbReference>
<evidence type="ECO:0000256" key="2">
    <source>
        <dbReference type="ARBA" id="ARBA00022917"/>
    </source>
</evidence>
<feature type="region of interest" description="Disordered" evidence="4">
    <location>
        <begin position="222"/>
        <end position="257"/>
    </location>
</feature>
<dbReference type="STRING" id="1299270.R9AAV1"/>
<dbReference type="PANTHER" id="PTHR43986">
    <property type="entry name" value="ELONGATION FACTOR 1-GAMMA"/>
    <property type="match status" value="1"/>
</dbReference>
<evidence type="ECO:0000313" key="9">
    <source>
        <dbReference type="Proteomes" id="UP000014064"/>
    </source>
</evidence>
<evidence type="ECO:0000259" key="6">
    <source>
        <dbReference type="PROSITE" id="PS50404"/>
    </source>
</evidence>
<protein>
    <submittedName>
        <fullName evidence="8">Elongation factor 1-gamma</fullName>
    </submittedName>
</protein>
<dbReference type="GO" id="GO:0005737">
    <property type="term" value="C:cytoplasm"/>
    <property type="evidence" value="ECO:0007669"/>
    <property type="project" value="TreeGrafter"/>
</dbReference>
<dbReference type="PROSITE" id="PS50040">
    <property type="entry name" value="EF1G_C"/>
    <property type="match status" value="1"/>
</dbReference>
<dbReference type="GO" id="GO:0005634">
    <property type="term" value="C:nucleus"/>
    <property type="evidence" value="ECO:0007669"/>
    <property type="project" value="TreeGrafter"/>
</dbReference>
<keyword evidence="1 3" id="KW-0251">Elongation factor</keyword>
<dbReference type="InterPro" id="IPR036249">
    <property type="entry name" value="Thioredoxin-like_sf"/>
</dbReference>
<evidence type="ECO:0000256" key="1">
    <source>
        <dbReference type="ARBA" id="ARBA00022768"/>
    </source>
</evidence>
<dbReference type="SFLD" id="SFLDS00019">
    <property type="entry name" value="Glutathione_Transferase_(cytos"/>
    <property type="match status" value="1"/>
</dbReference>
<dbReference type="CDD" id="cd03181">
    <property type="entry name" value="GST_C_EF1Bgamma_like"/>
    <property type="match status" value="1"/>
</dbReference>
<dbReference type="RefSeq" id="XP_009269760.1">
    <property type="nucleotide sequence ID" value="XM_009271485.1"/>
</dbReference>
<dbReference type="SUPFAM" id="SSF89942">
    <property type="entry name" value="eEF1-gamma domain"/>
    <property type="match status" value="1"/>
</dbReference>
<dbReference type="InterPro" id="IPR010987">
    <property type="entry name" value="Glutathione-S-Trfase_C-like"/>
</dbReference>
<dbReference type="CDD" id="cd03044">
    <property type="entry name" value="GST_N_EF1Bgamma"/>
    <property type="match status" value="1"/>
</dbReference>
<evidence type="ECO:0000256" key="4">
    <source>
        <dbReference type="SAM" id="MobiDB-lite"/>
    </source>
</evidence>
<dbReference type="EMBL" id="KE007242">
    <property type="protein sequence ID" value="EOQ99301.1"/>
    <property type="molecule type" value="Genomic_DNA"/>
</dbReference>
<dbReference type="SUPFAM" id="SSF47616">
    <property type="entry name" value="GST C-terminal domain-like"/>
    <property type="match status" value="1"/>
</dbReference>
<dbReference type="Gene3D" id="3.40.30.10">
    <property type="entry name" value="Glutaredoxin"/>
    <property type="match status" value="1"/>
</dbReference>
<evidence type="ECO:0000256" key="3">
    <source>
        <dbReference type="PROSITE-ProRule" id="PRU00519"/>
    </source>
</evidence>
<dbReference type="HOGENOM" id="CLU_011226_3_0_1"/>
<proteinExistence type="predicted"/>
<dbReference type="Gene3D" id="3.30.70.1010">
    <property type="entry name" value="Translation elongation factor EF1B, gamma chain, conserved domain"/>
    <property type="match status" value="1"/>
</dbReference>
<evidence type="ECO:0000313" key="8">
    <source>
        <dbReference type="EMBL" id="EOQ99301.1"/>
    </source>
</evidence>
<evidence type="ECO:0000259" key="7">
    <source>
        <dbReference type="PROSITE" id="PS50405"/>
    </source>
</evidence>
<sequence>MTTAGTLYSQPNNFRAFRCLSVAEYNGLKLDTPEFALGTSNKTPEFLSKFPFGKAPAFESADKKFHLSQTAAISWYLASLNDSTGLLGKSPQDAGLIQQWIAFGDTDLFIPVSQPAYMVFGLTPVNHAQYQAALPQIERAFAVLESVIKTRTFLVGERITLADISVASILRVAFTYVVDSAMRAKFPHTVRFYKSVAHNHVCSKFFGDINYLDTFKLTAPKKEKKEQPKEKKEEKPKEEAAPAPAPAEKPKNPLDLLPKSSFNLEAWKRAYMNLDTRGTDPAKHSLAYFYANFVPEDYTVVKFTFKWNEELKATFMSNNQIGGFFTRLEASRKYMMGVGLVQNDTKAGGVEGASEIDGVFICRGEDYLSLIKAAPDWESYAYSPLDLNNADDKAFFEGVMAWDLVSNGKECVDGKILK</sequence>
<dbReference type="InterPro" id="IPR004046">
    <property type="entry name" value="GST_C"/>
</dbReference>
<dbReference type="PANTHER" id="PTHR43986:SF1">
    <property type="entry name" value="ELONGATION FACTOR 1-GAMMA"/>
    <property type="match status" value="1"/>
</dbReference>
<feature type="domain" description="GST C-terminal" evidence="7">
    <location>
        <begin position="90"/>
        <end position="220"/>
    </location>
</feature>
<dbReference type="SUPFAM" id="SSF52833">
    <property type="entry name" value="Thioredoxin-like"/>
    <property type="match status" value="1"/>
</dbReference>
<organism evidence="8 9">
    <name type="scientific">Wallemia ichthyophaga (strain EXF-994 / CBS 113033)</name>
    <dbReference type="NCBI Taxonomy" id="1299270"/>
    <lineage>
        <taxon>Eukaryota</taxon>
        <taxon>Fungi</taxon>
        <taxon>Dikarya</taxon>
        <taxon>Basidiomycota</taxon>
        <taxon>Wallemiomycotina</taxon>
        <taxon>Wallemiomycetes</taxon>
        <taxon>Wallemiales</taxon>
        <taxon>Wallemiaceae</taxon>
        <taxon>Wallemia</taxon>
    </lineage>
</organism>
<dbReference type="eggNOG" id="KOG0867">
    <property type="taxonomic scope" value="Eukaryota"/>
</dbReference>
<accession>R9AAV1</accession>
<dbReference type="OrthoDB" id="249703at2759"/>
<dbReference type="InterPro" id="IPR036282">
    <property type="entry name" value="Glutathione-S-Trfase_C_sf"/>
</dbReference>
<dbReference type="InterPro" id="IPR001662">
    <property type="entry name" value="EF1B_G_C"/>
</dbReference>
<reference evidence="9" key="1">
    <citation type="journal article" date="2013" name="BMC Genomics">
        <title>Genome and transcriptome sequencing of the halophilic fungus Wallemia ichthyophaga: haloadaptations present and absent.</title>
        <authorList>
            <person name="Zajc J."/>
            <person name="Liu Y."/>
            <person name="Dai W."/>
            <person name="Yang Z."/>
            <person name="Hu J."/>
            <person name="Gostincar C."/>
            <person name="Gunde-Cimerman N."/>
        </authorList>
    </citation>
    <scope>NUCLEOTIDE SEQUENCE [LARGE SCALE GENOMIC DNA]</scope>
    <source>
        <strain evidence="9">EXF-994 / CBS 113033</strain>
    </source>
</reference>
<keyword evidence="2 3" id="KW-0648">Protein biosynthesis</keyword>
<dbReference type="InterPro" id="IPR004045">
    <property type="entry name" value="Glutathione_S-Trfase_N"/>
</dbReference>
<dbReference type="PROSITE" id="PS50404">
    <property type="entry name" value="GST_NTER"/>
    <property type="match status" value="1"/>
</dbReference>
<dbReference type="PROSITE" id="PS50405">
    <property type="entry name" value="GST_CTER"/>
    <property type="match status" value="1"/>
</dbReference>
<dbReference type="InterPro" id="IPR040079">
    <property type="entry name" value="Glutathione_S-Trfase"/>
</dbReference>
<dbReference type="SMART" id="SM01183">
    <property type="entry name" value="EF1G"/>
    <property type="match status" value="1"/>
</dbReference>
<feature type="domain" description="EF-1-gamma C-terminal" evidence="5">
    <location>
        <begin position="250"/>
        <end position="418"/>
    </location>
</feature>
<dbReference type="InterPro" id="IPR050802">
    <property type="entry name" value="EF-GSTs"/>
</dbReference>
<dbReference type="GeneID" id="20374809"/>
<dbReference type="AlphaFoldDB" id="R9AAV1"/>
<dbReference type="GO" id="GO:0003746">
    <property type="term" value="F:translation elongation factor activity"/>
    <property type="evidence" value="ECO:0007669"/>
    <property type="project" value="UniProtKB-UniRule"/>
</dbReference>
<dbReference type="Gene3D" id="1.20.1050.10">
    <property type="match status" value="1"/>
</dbReference>
<gene>
    <name evidence="8" type="ORF">J056_001857</name>
</gene>
<dbReference type="KEGG" id="wic:J056_001857"/>
<name>R9AAV1_WALI9</name>
<dbReference type="Proteomes" id="UP000014064">
    <property type="component" value="Unassembled WGS sequence"/>
</dbReference>
<dbReference type="InterPro" id="IPR036433">
    <property type="entry name" value="EF1B_G_C_sf"/>
</dbReference>
<dbReference type="Pfam" id="PF00043">
    <property type="entry name" value="GST_C"/>
    <property type="match status" value="1"/>
</dbReference>
<dbReference type="eggNOG" id="KOG1627">
    <property type="taxonomic scope" value="Eukaryota"/>
</dbReference>
<keyword evidence="9" id="KW-1185">Reference proteome</keyword>
<dbReference type="SFLD" id="SFLDG00358">
    <property type="entry name" value="Main_(cytGST)"/>
    <property type="match status" value="1"/>
</dbReference>